<dbReference type="RefSeq" id="WP_109327410.1">
    <property type="nucleotide sequence ID" value="NZ_CP029353.1"/>
</dbReference>
<evidence type="ECO:0000256" key="1">
    <source>
        <dbReference type="ARBA" id="ARBA00022729"/>
    </source>
</evidence>
<dbReference type="InterPro" id="IPR026592">
    <property type="entry name" value="BamE"/>
</dbReference>
<keyword evidence="2" id="KW-0472">Membrane</keyword>
<accession>A0A2S2CQR5</accession>
<evidence type="ECO:0000256" key="2">
    <source>
        <dbReference type="ARBA" id="ARBA00023136"/>
    </source>
</evidence>
<dbReference type="GO" id="GO:0051205">
    <property type="term" value="P:protein insertion into membrane"/>
    <property type="evidence" value="ECO:0007669"/>
    <property type="project" value="TreeGrafter"/>
</dbReference>
<dbReference type="PANTHER" id="PTHR37482">
    <property type="entry name" value="OUTER MEMBRANE PROTEIN ASSEMBLY FACTOR BAME"/>
    <property type="match status" value="1"/>
</dbReference>
<dbReference type="Gene3D" id="3.30.1450.10">
    <property type="match status" value="1"/>
</dbReference>
<name>A0A2S2CQR5_9PROT</name>
<dbReference type="Pfam" id="PF04355">
    <property type="entry name" value="BamE"/>
    <property type="match status" value="1"/>
</dbReference>
<dbReference type="PROSITE" id="PS51257">
    <property type="entry name" value="PROKAR_LIPOPROTEIN"/>
    <property type="match status" value="1"/>
</dbReference>
<dbReference type="EMBL" id="CP029353">
    <property type="protein sequence ID" value="AWK86864.1"/>
    <property type="molecule type" value="Genomic_DNA"/>
</dbReference>
<dbReference type="PANTHER" id="PTHR37482:SF1">
    <property type="entry name" value="OUTER MEMBRANE PROTEIN ASSEMBLY FACTOR BAME"/>
    <property type="match status" value="1"/>
</dbReference>
<protein>
    <submittedName>
        <fullName evidence="5">Outer membrane protein assembly factor BamE</fullName>
    </submittedName>
</protein>
<organism evidence="5 6">
    <name type="scientific">Azospirillum thermophilum</name>
    <dbReference type="NCBI Taxonomy" id="2202148"/>
    <lineage>
        <taxon>Bacteria</taxon>
        <taxon>Pseudomonadati</taxon>
        <taxon>Pseudomonadota</taxon>
        <taxon>Alphaproteobacteria</taxon>
        <taxon>Rhodospirillales</taxon>
        <taxon>Azospirillaceae</taxon>
        <taxon>Azospirillum</taxon>
    </lineage>
</organism>
<reference evidence="6" key="1">
    <citation type="submission" date="2018-05" db="EMBL/GenBank/DDBJ databases">
        <title>Azospirillum thermophila sp. nov., a novel isolated from hot spring.</title>
        <authorList>
            <person name="Zhao Z."/>
        </authorList>
    </citation>
    <scope>NUCLEOTIDE SEQUENCE [LARGE SCALE GENOMIC DNA]</scope>
    <source>
        <strain evidence="6">CFH 70021</strain>
    </source>
</reference>
<evidence type="ECO:0000259" key="4">
    <source>
        <dbReference type="Pfam" id="PF04355"/>
    </source>
</evidence>
<dbReference type="AlphaFoldDB" id="A0A2S2CQR5"/>
<dbReference type="InterPro" id="IPR037873">
    <property type="entry name" value="BamE-like"/>
</dbReference>
<dbReference type="GO" id="GO:1990063">
    <property type="term" value="C:Bam protein complex"/>
    <property type="evidence" value="ECO:0007669"/>
    <property type="project" value="TreeGrafter"/>
</dbReference>
<evidence type="ECO:0000256" key="3">
    <source>
        <dbReference type="ARBA" id="ARBA00023237"/>
    </source>
</evidence>
<evidence type="ECO:0000313" key="5">
    <source>
        <dbReference type="EMBL" id="AWK86864.1"/>
    </source>
</evidence>
<keyword evidence="1" id="KW-0732">Signal</keyword>
<dbReference type="OrthoDB" id="7160681at2"/>
<dbReference type="InterPro" id="IPR007450">
    <property type="entry name" value="BamE_dom"/>
</dbReference>
<dbReference type="Proteomes" id="UP000245629">
    <property type="component" value="Chromosome 2"/>
</dbReference>
<feature type="domain" description="Outer membrane protein assembly factor BamE" evidence="4">
    <location>
        <begin position="40"/>
        <end position="114"/>
    </location>
</feature>
<dbReference type="KEGG" id="azz:DEW08_12045"/>
<gene>
    <name evidence="5" type="ORF">DEW08_12045</name>
</gene>
<evidence type="ECO:0000313" key="6">
    <source>
        <dbReference type="Proteomes" id="UP000245629"/>
    </source>
</evidence>
<proteinExistence type="predicted"/>
<keyword evidence="3" id="KW-0998">Cell outer membrane</keyword>
<keyword evidence="6" id="KW-1185">Reference proteome</keyword>
<dbReference type="GO" id="GO:0043165">
    <property type="term" value="P:Gram-negative-bacterium-type cell outer membrane assembly"/>
    <property type="evidence" value="ECO:0007669"/>
    <property type="project" value="TreeGrafter"/>
</dbReference>
<dbReference type="GO" id="GO:0030674">
    <property type="term" value="F:protein-macromolecule adaptor activity"/>
    <property type="evidence" value="ECO:0007669"/>
    <property type="project" value="TreeGrafter"/>
</dbReference>
<sequence>MTRSNISKQDRLLRSSRPVLGAVLLGLAVTGCSPIVATRGNLTDPERVAELQPGQSRRDDVVAVLGSPTSVGTFDQNTWYYIGQKTEKIAFFEPDVIERRVVIVKFDDAGTLREVKKLDETNAQQVEMVERTTPTAGREMTFLEQMMGNVGRFSAKDSKGKGPGS</sequence>